<evidence type="ECO:0000313" key="4">
    <source>
        <dbReference type="Proteomes" id="UP000037239"/>
    </source>
</evidence>
<evidence type="ECO:0000259" key="2">
    <source>
        <dbReference type="SMART" id="SM00644"/>
    </source>
</evidence>
<dbReference type="Proteomes" id="UP000037239">
    <property type="component" value="Unassembled WGS sequence"/>
</dbReference>
<sequence length="306" mass="34440">MVAIKREIVNGGHGYLAPFLLAVHSTANPGATARNHRDLWSRGYDYAVHLTSDWTEAIQCVEYDRLCWQVGNGNSTCIGIEICEATNPADFARGFDIAAQVCAQVLRSRGWNTSVMHPHLWFSQNYGGSDHTDPRPYFARWGQSWDGFVAKTNHYLNGGGTTTMALSNQDIDRIVHGVWEYRYKGDKRNLNMYNKISRLLDLGEHINSILNPLKDRLNRACNMLLRTDSKASGMLTADGKPHQADLWTRLDWMDKRLRDLTPNPRSRRPDTTAAMHLSDDTIDKIADKVIAKTKAAAPTTTPQEAK</sequence>
<dbReference type="SUPFAM" id="SSF55846">
    <property type="entry name" value="N-acetylmuramoyl-L-alanine amidase-like"/>
    <property type="match status" value="1"/>
</dbReference>
<dbReference type="RefSeq" id="WP_052825753.1">
    <property type="nucleotide sequence ID" value="NZ_AWFK01000003.1"/>
</dbReference>
<evidence type="ECO:0000256" key="1">
    <source>
        <dbReference type="SAM" id="MobiDB-lite"/>
    </source>
</evidence>
<dbReference type="SMART" id="SM00644">
    <property type="entry name" value="Ami_2"/>
    <property type="match status" value="1"/>
</dbReference>
<gene>
    <name evidence="3" type="ORF">BAAM0483_01290</name>
</gene>
<organism evidence="3 4">
    <name type="scientific">Bifidobacterium animalis subsp. animalis MCC 0483</name>
    <dbReference type="NCBI Taxonomy" id="1365955"/>
    <lineage>
        <taxon>Bacteria</taxon>
        <taxon>Bacillati</taxon>
        <taxon>Actinomycetota</taxon>
        <taxon>Actinomycetes</taxon>
        <taxon>Bifidobacteriales</taxon>
        <taxon>Bifidobacteriaceae</taxon>
        <taxon>Bifidobacterium</taxon>
    </lineage>
</organism>
<dbReference type="GO" id="GO:0009253">
    <property type="term" value="P:peptidoglycan catabolic process"/>
    <property type="evidence" value="ECO:0007669"/>
    <property type="project" value="InterPro"/>
</dbReference>
<dbReference type="EMBL" id="AWFK01000003">
    <property type="protein sequence ID" value="KOA51633.1"/>
    <property type="molecule type" value="Genomic_DNA"/>
</dbReference>
<feature type="domain" description="N-acetylmuramoyl-L-alanine amidase" evidence="2">
    <location>
        <begin position="9"/>
        <end position="135"/>
    </location>
</feature>
<feature type="region of interest" description="Disordered" evidence="1">
    <location>
        <begin position="259"/>
        <end position="279"/>
    </location>
</feature>
<dbReference type="InterPro" id="IPR036505">
    <property type="entry name" value="Amidase/PGRP_sf"/>
</dbReference>
<proteinExistence type="predicted"/>
<comment type="caution">
    <text evidence="3">The sequence shown here is derived from an EMBL/GenBank/DDBJ whole genome shotgun (WGS) entry which is preliminary data.</text>
</comment>
<dbReference type="InterPro" id="IPR002502">
    <property type="entry name" value="Amidase_domain"/>
</dbReference>
<name>A0AB34TB52_9BIFI</name>
<evidence type="ECO:0000313" key="3">
    <source>
        <dbReference type="EMBL" id="KOA51633.1"/>
    </source>
</evidence>
<dbReference type="Gene3D" id="3.40.80.10">
    <property type="entry name" value="Peptidoglycan recognition protein-like"/>
    <property type="match status" value="1"/>
</dbReference>
<dbReference type="GO" id="GO:0008745">
    <property type="term" value="F:N-acetylmuramoyl-L-alanine amidase activity"/>
    <property type="evidence" value="ECO:0007669"/>
    <property type="project" value="InterPro"/>
</dbReference>
<accession>A0AB34TB52</accession>
<protein>
    <recommendedName>
        <fullName evidence="2">N-acetylmuramoyl-L-alanine amidase domain-containing protein</fullName>
    </recommendedName>
</protein>
<dbReference type="Pfam" id="PF01510">
    <property type="entry name" value="Amidase_2"/>
    <property type="match status" value="1"/>
</dbReference>
<reference evidence="3 4" key="1">
    <citation type="journal article" date="2015" name="Int J Genomics">
        <title>Comparative Genomics Revealed Genetic Diversity and Species/Strain-Level Differences in Carbohydrate Metabolism of Three Probiotic Bifidobacterial Species.</title>
        <authorList>
            <person name="Odamaki T."/>
            <person name="Horigome A."/>
            <person name="Sugahara H."/>
            <person name="Hashikura N."/>
            <person name="Minami J."/>
            <person name="Xiao J.Z."/>
            <person name="Abe F."/>
        </authorList>
    </citation>
    <scope>NUCLEOTIDE SEQUENCE [LARGE SCALE GENOMIC DNA]</scope>
    <source>
        <strain evidence="3 4">MCC 0483</strain>
    </source>
</reference>
<dbReference type="AlphaFoldDB" id="A0AB34TB52"/>